<evidence type="ECO:0000313" key="3">
    <source>
        <dbReference type="Proteomes" id="UP001202328"/>
    </source>
</evidence>
<keyword evidence="3" id="KW-1185">Reference proteome</keyword>
<feature type="compositionally biased region" description="Basic and acidic residues" evidence="1">
    <location>
        <begin position="38"/>
        <end position="49"/>
    </location>
</feature>
<dbReference type="EMBL" id="JAJJMB010012717">
    <property type="protein sequence ID" value="KAI3873909.1"/>
    <property type="molecule type" value="Genomic_DNA"/>
</dbReference>
<sequence>EKENDLIGFKLGLKVTAMLAEQWRGSVHEYSSSSCDEDGSRSGDEKDSSSSDEDVSSTGNVEDSTGGDKVEEQGNNGDGDTVQNDDNPLDVLP</sequence>
<reference evidence="2" key="1">
    <citation type="submission" date="2022-04" db="EMBL/GenBank/DDBJ databases">
        <title>A functionally conserved STORR gene fusion in Papaver species that diverged 16.8 million years ago.</title>
        <authorList>
            <person name="Catania T."/>
        </authorList>
    </citation>
    <scope>NUCLEOTIDE SEQUENCE</scope>
    <source>
        <strain evidence="2">S-188037</strain>
    </source>
</reference>
<comment type="caution">
    <text evidence="2">The sequence shown here is derived from an EMBL/GenBank/DDBJ whole genome shotgun (WGS) entry which is preliminary data.</text>
</comment>
<dbReference type="Proteomes" id="UP001202328">
    <property type="component" value="Unassembled WGS sequence"/>
</dbReference>
<protein>
    <submittedName>
        <fullName evidence="2">Uncharacterized protein</fullName>
    </submittedName>
</protein>
<dbReference type="AlphaFoldDB" id="A0AAD4S7T7"/>
<accession>A0AAD4S7T7</accession>
<proteinExistence type="predicted"/>
<name>A0AAD4S7T7_9MAGN</name>
<evidence type="ECO:0000256" key="1">
    <source>
        <dbReference type="SAM" id="MobiDB-lite"/>
    </source>
</evidence>
<gene>
    <name evidence="2" type="ORF">MKW98_001558</name>
</gene>
<feature type="non-terminal residue" evidence="2">
    <location>
        <position position="93"/>
    </location>
</feature>
<evidence type="ECO:0000313" key="2">
    <source>
        <dbReference type="EMBL" id="KAI3873909.1"/>
    </source>
</evidence>
<feature type="region of interest" description="Disordered" evidence="1">
    <location>
        <begin position="25"/>
        <end position="93"/>
    </location>
</feature>
<feature type="non-terminal residue" evidence="2">
    <location>
        <position position="1"/>
    </location>
</feature>
<organism evidence="2 3">
    <name type="scientific">Papaver atlanticum</name>
    <dbReference type="NCBI Taxonomy" id="357466"/>
    <lineage>
        <taxon>Eukaryota</taxon>
        <taxon>Viridiplantae</taxon>
        <taxon>Streptophyta</taxon>
        <taxon>Embryophyta</taxon>
        <taxon>Tracheophyta</taxon>
        <taxon>Spermatophyta</taxon>
        <taxon>Magnoliopsida</taxon>
        <taxon>Ranunculales</taxon>
        <taxon>Papaveraceae</taxon>
        <taxon>Papaveroideae</taxon>
        <taxon>Papaver</taxon>
    </lineage>
</organism>